<sequence>MCCLFGAGSKRTPSMMFVGSGHGPSQPSPAGYFGISCPGCSLFQSQSSGRMGHGPMSCPGGSGSPSGGGGSPFGPPVPPPPGFFFFFFFGGGGSSSSWT</sequence>
<organism evidence="2">
    <name type="scientific">uncultured marine virus</name>
    <dbReference type="NCBI Taxonomy" id="186617"/>
    <lineage>
        <taxon>Viruses</taxon>
        <taxon>environmental samples</taxon>
    </lineage>
</organism>
<reference evidence="2" key="2">
    <citation type="submission" date="2015-03" db="EMBL/GenBank/DDBJ databases">
        <authorList>
            <person name="Chow C.-E.T."/>
            <person name="Winget D.M."/>
            <person name="White R.A.III."/>
            <person name="Hallam S.J."/>
            <person name="Suttle C.A."/>
        </authorList>
    </citation>
    <scope>NUCLEOTIDE SEQUENCE</scope>
    <source>
        <strain evidence="2">Anoxic2_1</strain>
    </source>
</reference>
<dbReference type="EMBL" id="KR029585">
    <property type="protein sequence ID" value="AKH46689.1"/>
    <property type="molecule type" value="Genomic_DNA"/>
</dbReference>
<protein>
    <submittedName>
        <fullName evidence="2">Uncharacterized protein</fullName>
    </submittedName>
</protein>
<feature type="region of interest" description="Disordered" evidence="1">
    <location>
        <begin position="47"/>
        <end position="77"/>
    </location>
</feature>
<proteinExistence type="predicted"/>
<reference evidence="2" key="1">
    <citation type="journal article" date="2015" name="Front. Microbiol.">
        <title>Combining genomic sequencing methods to explore viral diversity and reveal potential virus-host interactions.</title>
        <authorList>
            <person name="Chow C.E."/>
            <person name="Winget D.M."/>
            <person name="White R.A.III."/>
            <person name="Hallam S.J."/>
            <person name="Suttle C.A."/>
        </authorList>
    </citation>
    <scope>NUCLEOTIDE SEQUENCE</scope>
    <source>
        <strain evidence="2">Anoxic2_1</strain>
    </source>
</reference>
<accession>A0A0F7L2A8</accession>
<name>A0A0F7L2A8_9VIRU</name>
<feature type="compositionally biased region" description="Gly residues" evidence="1">
    <location>
        <begin position="60"/>
        <end position="72"/>
    </location>
</feature>
<evidence type="ECO:0000256" key="1">
    <source>
        <dbReference type="SAM" id="MobiDB-lite"/>
    </source>
</evidence>
<evidence type="ECO:0000313" key="2">
    <source>
        <dbReference type="EMBL" id="AKH46689.1"/>
    </source>
</evidence>